<comment type="caution">
    <text evidence="1">The sequence shown here is derived from an EMBL/GenBank/DDBJ whole genome shotgun (WGS) entry which is preliminary data.</text>
</comment>
<accession>A0AAE9QWA0</accession>
<dbReference type="RefSeq" id="WP_049519416.1">
    <property type="nucleotide sequence ID" value="NZ_CABEIY010000005.1"/>
</dbReference>
<protein>
    <submittedName>
        <fullName evidence="1">Uncharacterized protein</fullName>
    </submittedName>
</protein>
<evidence type="ECO:0000313" key="2">
    <source>
        <dbReference type="Proteomes" id="UP000339049"/>
    </source>
</evidence>
<proteinExistence type="predicted"/>
<evidence type="ECO:0000313" key="1">
    <source>
        <dbReference type="EMBL" id="VTT23118.1"/>
    </source>
</evidence>
<dbReference type="AlphaFoldDB" id="A0AAE9QWA0"/>
<gene>
    <name evidence="1" type="ORF">NCTC11557_00501</name>
</gene>
<organism evidence="1 2">
    <name type="scientific">Streptococcus dysgalactiae subsp. equisimilis</name>
    <name type="common">Streptococcus equisimilis</name>
    <dbReference type="NCBI Taxonomy" id="119602"/>
    <lineage>
        <taxon>Bacteria</taxon>
        <taxon>Bacillati</taxon>
        <taxon>Bacillota</taxon>
        <taxon>Bacilli</taxon>
        <taxon>Lactobacillales</taxon>
        <taxon>Streptococcaceae</taxon>
        <taxon>Streptococcus</taxon>
    </lineage>
</organism>
<reference evidence="1 2" key="1">
    <citation type="submission" date="2019-05" db="EMBL/GenBank/DDBJ databases">
        <authorList>
            <consortium name="Pathogen Informatics"/>
        </authorList>
    </citation>
    <scope>NUCLEOTIDE SEQUENCE [LARGE SCALE GENOMIC DNA]</scope>
    <source>
        <strain evidence="1 2">NCTC11557</strain>
    </source>
</reference>
<dbReference type="EMBL" id="CABEIY010000005">
    <property type="protein sequence ID" value="VTT23118.1"/>
    <property type="molecule type" value="Genomic_DNA"/>
</dbReference>
<name>A0AAE9QWA0_STREQ</name>
<dbReference type="Proteomes" id="UP000339049">
    <property type="component" value="Unassembled WGS sequence"/>
</dbReference>
<sequence>MNNIVGLYGSLSEIGNHERHYVKIGDFQKGNNPCIVKHISGDDATIRYKDSTQKLEAGMILGSDALVDTNNSFVEISDSFDNIYRLAPESQFCLELTVKGVVPVHFGHVHIIPSQQTIEAGSKYRTSCWTGFAQVTIEIIANNLDAYYSYDKPVEVFEYDEFGNKFTLFTLEPYKKCILQDKGGQMRERYKVLELSDIESSEIFRVYETYCMPFNWSFKTSAAISTEHAN</sequence>